<dbReference type="Gene3D" id="3.90.230.10">
    <property type="entry name" value="Creatinase/methionine aminopeptidase superfamily"/>
    <property type="match status" value="1"/>
</dbReference>
<organism evidence="3 4">
    <name type="scientific">Pelolinea submarina</name>
    <dbReference type="NCBI Taxonomy" id="913107"/>
    <lineage>
        <taxon>Bacteria</taxon>
        <taxon>Bacillati</taxon>
        <taxon>Chloroflexota</taxon>
        <taxon>Anaerolineae</taxon>
        <taxon>Anaerolineales</taxon>
        <taxon>Anaerolineaceae</taxon>
        <taxon>Pelolinea</taxon>
    </lineage>
</organism>
<evidence type="ECO:0000259" key="1">
    <source>
        <dbReference type="Pfam" id="PF00557"/>
    </source>
</evidence>
<dbReference type="PRINTS" id="PR00599">
    <property type="entry name" value="MAPEPTIDASE"/>
</dbReference>
<dbReference type="SUPFAM" id="SSF53092">
    <property type="entry name" value="Creatinase/prolidase N-terminal domain"/>
    <property type="match status" value="1"/>
</dbReference>
<dbReference type="AlphaFoldDB" id="A0A3E0AHT3"/>
<dbReference type="Proteomes" id="UP000256388">
    <property type="component" value="Unassembled WGS sequence"/>
</dbReference>
<dbReference type="SUPFAM" id="SSF55920">
    <property type="entry name" value="Creatinase/aminopeptidase"/>
    <property type="match status" value="1"/>
</dbReference>
<dbReference type="InterPro" id="IPR001714">
    <property type="entry name" value="Pept_M24_MAP"/>
</dbReference>
<gene>
    <name evidence="3" type="ORF">DFR64_1032</name>
</gene>
<dbReference type="Pfam" id="PF00557">
    <property type="entry name" value="Peptidase_M24"/>
    <property type="match status" value="1"/>
</dbReference>
<dbReference type="InterPro" id="IPR029149">
    <property type="entry name" value="Creatin/AminoP/Spt16_N"/>
</dbReference>
<dbReference type="GO" id="GO:0008235">
    <property type="term" value="F:metalloexopeptidase activity"/>
    <property type="evidence" value="ECO:0007669"/>
    <property type="project" value="UniProtKB-ARBA"/>
</dbReference>
<name>A0A3E0AHT3_9CHLR</name>
<protein>
    <submittedName>
        <fullName evidence="3">Xaa-Pro dipeptidase</fullName>
    </submittedName>
</protein>
<reference evidence="3 4" key="1">
    <citation type="submission" date="2018-08" db="EMBL/GenBank/DDBJ databases">
        <title>Genomic Encyclopedia of Type Strains, Phase IV (KMG-IV): sequencing the most valuable type-strain genomes for metagenomic binning, comparative biology and taxonomic classification.</title>
        <authorList>
            <person name="Goeker M."/>
        </authorList>
    </citation>
    <scope>NUCLEOTIDE SEQUENCE [LARGE SCALE GENOMIC DNA]</scope>
    <source>
        <strain evidence="3 4">DSM 23923</strain>
    </source>
</reference>
<dbReference type="Gene3D" id="3.40.350.10">
    <property type="entry name" value="Creatinase/prolidase N-terminal domain"/>
    <property type="match status" value="1"/>
</dbReference>
<dbReference type="InterPro" id="IPR050659">
    <property type="entry name" value="Peptidase_M24B"/>
</dbReference>
<proteinExistence type="predicted"/>
<sequence>MAMNRLERVCALMRDHKIQALAVNAGSDLKYLTGLDFHLSERPAILILTVQGEGAFIFPEFEKDKAAQSQIPAKAFPYPEDPQSWPVVAGKAIESLRLGEASLAVSPTVMRFLEINLLQRGAPKIKIISGAEIFRDIFIQKDDEEIQSTRKAVDIAQEALLQTLPYIQPGKTEHEIANLLVINMLKAGSDSELAFGPIIAAGPNSANPHANPGGREMQAGDMLIIDWGARYNGYVSDITRTFAIEYIPDGFTEIVQTVLTANQTARGLVKPGIAARDVDSAARDVIGAEGYGENFLHRTGHGIGLNAHEDPYISQASNTVLEPGMLFTVEPGIYLTGIGGVRIEDNVVVTDGGVETLTSLPRDIIIL</sequence>
<dbReference type="InterPro" id="IPR000587">
    <property type="entry name" value="Creatinase_N"/>
</dbReference>
<dbReference type="RefSeq" id="WP_116224293.1">
    <property type="nucleotide sequence ID" value="NZ_AP018437.1"/>
</dbReference>
<evidence type="ECO:0000259" key="2">
    <source>
        <dbReference type="Pfam" id="PF01321"/>
    </source>
</evidence>
<evidence type="ECO:0000313" key="4">
    <source>
        <dbReference type="Proteomes" id="UP000256388"/>
    </source>
</evidence>
<feature type="domain" description="Creatinase N-terminal" evidence="2">
    <location>
        <begin position="5"/>
        <end position="135"/>
    </location>
</feature>
<dbReference type="CDD" id="cd01092">
    <property type="entry name" value="APP-like"/>
    <property type="match status" value="1"/>
</dbReference>
<dbReference type="InterPro" id="IPR000994">
    <property type="entry name" value="Pept_M24"/>
</dbReference>
<dbReference type="GO" id="GO:0004177">
    <property type="term" value="F:aminopeptidase activity"/>
    <property type="evidence" value="ECO:0007669"/>
    <property type="project" value="UniProtKB-ARBA"/>
</dbReference>
<keyword evidence="4" id="KW-1185">Reference proteome</keyword>
<comment type="caution">
    <text evidence="3">The sequence shown here is derived from an EMBL/GenBank/DDBJ whole genome shotgun (WGS) entry which is preliminary data.</text>
</comment>
<dbReference type="InterPro" id="IPR036005">
    <property type="entry name" value="Creatinase/aminopeptidase-like"/>
</dbReference>
<dbReference type="PANTHER" id="PTHR46112:SF2">
    <property type="entry name" value="XAA-PRO AMINOPEPTIDASE P-RELATED"/>
    <property type="match status" value="1"/>
</dbReference>
<accession>A0A3E0AHT3</accession>
<dbReference type="EMBL" id="QUMS01000001">
    <property type="protein sequence ID" value="REG11155.1"/>
    <property type="molecule type" value="Genomic_DNA"/>
</dbReference>
<dbReference type="PANTHER" id="PTHR46112">
    <property type="entry name" value="AMINOPEPTIDASE"/>
    <property type="match status" value="1"/>
</dbReference>
<evidence type="ECO:0000313" key="3">
    <source>
        <dbReference type="EMBL" id="REG11155.1"/>
    </source>
</evidence>
<feature type="domain" description="Peptidase M24" evidence="1">
    <location>
        <begin position="149"/>
        <end position="351"/>
    </location>
</feature>
<dbReference type="Pfam" id="PF01321">
    <property type="entry name" value="Creatinase_N"/>
    <property type="match status" value="1"/>
</dbReference>
<dbReference type="OrthoDB" id="9806388at2"/>